<evidence type="ECO:0000313" key="1">
    <source>
        <dbReference type="EMBL" id="AUW45990.1"/>
    </source>
</evidence>
<proteinExistence type="predicted"/>
<sequence>MNADLIVMGAYNHPRWQQTLFGGVTRNMIEQSSMPIFMAH</sequence>
<accession>A0A2K9ZCR1</accession>
<dbReference type="AlphaFoldDB" id="A0A2K9ZCR1"/>
<gene>
    <name evidence="1" type="ORF">CUJ84_pRLN1000529</name>
</gene>
<dbReference type="Proteomes" id="UP000238523">
    <property type="component" value="Plasmid pRLN1"/>
</dbReference>
<keyword evidence="1" id="KW-0614">Plasmid</keyword>
<evidence type="ECO:0000313" key="2">
    <source>
        <dbReference type="Proteomes" id="UP000238523"/>
    </source>
</evidence>
<reference evidence="1 2" key="1">
    <citation type="submission" date="2017-11" db="EMBL/GenBank/DDBJ databases">
        <title>Complete genome of Rhizobium leguminosarum Norway, an ineffective micro-symbiont.</title>
        <authorList>
            <person name="Hoffrichter A."/>
            <person name="Liang J."/>
            <person name="Brachmann A."/>
            <person name="Marin M."/>
        </authorList>
    </citation>
    <scope>NUCLEOTIDE SEQUENCE [LARGE SCALE GENOMIC DNA]</scope>
    <source>
        <strain evidence="1 2">Norway</strain>
        <plasmid evidence="2">Plasmid prln1</plasmid>
    </source>
</reference>
<geneLocation type="plasmid" evidence="2">
    <name>prln1</name>
</geneLocation>
<name>A0A2K9ZCR1_RHILE</name>
<dbReference type="EMBL" id="CP025013">
    <property type="protein sequence ID" value="AUW45990.1"/>
    <property type="molecule type" value="Genomic_DNA"/>
</dbReference>
<dbReference type="Gene3D" id="3.40.50.12370">
    <property type="match status" value="1"/>
</dbReference>
<protein>
    <submittedName>
        <fullName evidence="1">Uncharacterized protein</fullName>
    </submittedName>
</protein>
<dbReference type="SUPFAM" id="SSF52402">
    <property type="entry name" value="Adenine nucleotide alpha hydrolases-like"/>
    <property type="match status" value="1"/>
</dbReference>
<organism evidence="1 2">
    <name type="scientific">Rhizobium leguminosarum</name>
    <dbReference type="NCBI Taxonomy" id="384"/>
    <lineage>
        <taxon>Bacteria</taxon>
        <taxon>Pseudomonadati</taxon>
        <taxon>Pseudomonadota</taxon>
        <taxon>Alphaproteobacteria</taxon>
        <taxon>Hyphomicrobiales</taxon>
        <taxon>Rhizobiaceae</taxon>
        <taxon>Rhizobium/Agrobacterium group</taxon>
        <taxon>Rhizobium</taxon>
    </lineage>
</organism>